<organism evidence="2 3">
    <name type="scientific">Phyllostomus discolor</name>
    <name type="common">pale spear-nosed bat</name>
    <dbReference type="NCBI Taxonomy" id="89673"/>
    <lineage>
        <taxon>Eukaryota</taxon>
        <taxon>Metazoa</taxon>
        <taxon>Chordata</taxon>
        <taxon>Craniata</taxon>
        <taxon>Vertebrata</taxon>
        <taxon>Euteleostomi</taxon>
        <taxon>Mammalia</taxon>
        <taxon>Eutheria</taxon>
        <taxon>Laurasiatheria</taxon>
        <taxon>Chiroptera</taxon>
        <taxon>Yangochiroptera</taxon>
        <taxon>Phyllostomidae</taxon>
        <taxon>Phyllostominae</taxon>
        <taxon>Phyllostomus</taxon>
    </lineage>
</organism>
<feature type="domain" description="DDE-1" evidence="1">
    <location>
        <begin position="2"/>
        <end position="82"/>
    </location>
</feature>
<gene>
    <name evidence="2" type="ORF">HJG60_018898</name>
</gene>
<evidence type="ECO:0000259" key="1">
    <source>
        <dbReference type="Pfam" id="PF03184"/>
    </source>
</evidence>
<sequence>MFFPRNTSTLIQPMNQGVILSCKQLYMWKQLEKSLVIFEESDEQDKGGKGVSQIKIYNIKSAVFNWAKSWNEVKQIIIVNAWENLYKKEPECDSQGLEDGDYRQSLKKCGELETKMDGDRGWLNGEDEVKGSPPKSKGRITKVVQKGRGAQEQIAEFKLSTVRKNLDYLLDFVDATPEFQRFHFTLKELQQEIIKKQFQSRVYSRTGSFFKTMLHDIKDSSSIPSTSHSSN</sequence>
<dbReference type="PROSITE" id="PS51257">
    <property type="entry name" value="PROKAR_LIPOPROTEIN"/>
    <property type="match status" value="1"/>
</dbReference>
<accession>A0A834B746</accession>
<dbReference type="Proteomes" id="UP000664940">
    <property type="component" value="Unassembled WGS sequence"/>
</dbReference>
<evidence type="ECO:0000313" key="3">
    <source>
        <dbReference type="Proteomes" id="UP000664940"/>
    </source>
</evidence>
<comment type="caution">
    <text evidence="2">The sequence shown here is derived from an EMBL/GenBank/DDBJ whole genome shotgun (WGS) entry which is preliminary data.</text>
</comment>
<dbReference type="Pfam" id="PF03184">
    <property type="entry name" value="DDE_1"/>
    <property type="match status" value="1"/>
</dbReference>
<dbReference type="GO" id="GO:0003676">
    <property type="term" value="F:nucleic acid binding"/>
    <property type="evidence" value="ECO:0007669"/>
    <property type="project" value="InterPro"/>
</dbReference>
<dbReference type="InterPro" id="IPR004875">
    <property type="entry name" value="DDE_SF_endonuclease_dom"/>
</dbReference>
<reference evidence="2 3" key="1">
    <citation type="journal article" date="2020" name="Nature">
        <title>Six reference-quality genomes reveal evolution of bat adaptations.</title>
        <authorList>
            <person name="Jebb D."/>
            <person name="Huang Z."/>
            <person name="Pippel M."/>
            <person name="Hughes G.M."/>
            <person name="Lavrichenko K."/>
            <person name="Devanna P."/>
            <person name="Winkler S."/>
            <person name="Jermiin L.S."/>
            <person name="Skirmuntt E.C."/>
            <person name="Katzourakis A."/>
            <person name="Burkitt-Gray L."/>
            <person name="Ray D.A."/>
            <person name="Sullivan K.A.M."/>
            <person name="Roscito J.G."/>
            <person name="Kirilenko B.M."/>
            <person name="Davalos L.M."/>
            <person name="Corthals A.P."/>
            <person name="Power M.L."/>
            <person name="Jones G."/>
            <person name="Ransome R.D."/>
            <person name="Dechmann D.K.N."/>
            <person name="Locatelli A.G."/>
            <person name="Puechmaille S.J."/>
            <person name="Fedrigo O."/>
            <person name="Jarvis E.D."/>
            <person name="Hiller M."/>
            <person name="Vernes S.C."/>
            <person name="Myers E.W."/>
            <person name="Teeling E.C."/>
        </authorList>
    </citation>
    <scope>NUCLEOTIDE SEQUENCE [LARGE SCALE GENOMIC DNA]</scope>
    <source>
        <strain evidence="2">Bat1K_MPI-CBG_1</strain>
    </source>
</reference>
<name>A0A834B746_9CHIR</name>
<evidence type="ECO:0000313" key="2">
    <source>
        <dbReference type="EMBL" id="KAF6127692.1"/>
    </source>
</evidence>
<protein>
    <submittedName>
        <fullName evidence="2">Tigger transposable element derived 7</fullName>
    </submittedName>
</protein>
<proteinExistence type="predicted"/>
<dbReference type="AlphaFoldDB" id="A0A834B746"/>
<dbReference type="EMBL" id="JABVXQ010000002">
    <property type="protein sequence ID" value="KAF6127692.1"/>
    <property type="molecule type" value="Genomic_DNA"/>
</dbReference>